<dbReference type="Gene3D" id="1.20.1280.50">
    <property type="match status" value="1"/>
</dbReference>
<dbReference type="OrthoDB" id="2800666at2759"/>
<dbReference type="AlphaFoldDB" id="A0A165C596"/>
<reference evidence="3 4" key="1">
    <citation type="journal article" date="2016" name="Mol. Biol. Evol.">
        <title>Comparative Genomics of Early-Diverging Mushroom-Forming Fungi Provides Insights into the Origins of Lignocellulose Decay Capabilities.</title>
        <authorList>
            <person name="Nagy L.G."/>
            <person name="Riley R."/>
            <person name="Tritt A."/>
            <person name="Adam C."/>
            <person name="Daum C."/>
            <person name="Floudas D."/>
            <person name="Sun H."/>
            <person name="Yadav J.S."/>
            <person name="Pangilinan J."/>
            <person name="Larsson K.H."/>
            <person name="Matsuura K."/>
            <person name="Barry K."/>
            <person name="Labutti K."/>
            <person name="Kuo R."/>
            <person name="Ohm R.A."/>
            <person name="Bhattacharya S.S."/>
            <person name="Shirouzu T."/>
            <person name="Yoshinaga Y."/>
            <person name="Martin F.M."/>
            <person name="Grigoriev I.V."/>
            <person name="Hibbett D.S."/>
        </authorList>
    </citation>
    <scope>NUCLEOTIDE SEQUENCE [LARGE SCALE GENOMIC DNA]</scope>
    <source>
        <strain evidence="3 4">HHB12029</strain>
    </source>
</reference>
<accession>A0A165C596</accession>
<name>A0A165C596_EXIGL</name>
<evidence type="ECO:0000256" key="1">
    <source>
        <dbReference type="SAM" id="MobiDB-lite"/>
    </source>
</evidence>
<protein>
    <recommendedName>
        <fullName evidence="2">F-box domain-containing protein</fullName>
    </recommendedName>
</protein>
<dbReference type="InterPro" id="IPR001810">
    <property type="entry name" value="F-box_dom"/>
</dbReference>
<feature type="region of interest" description="Disordered" evidence="1">
    <location>
        <begin position="564"/>
        <end position="599"/>
    </location>
</feature>
<proteinExistence type="predicted"/>
<gene>
    <name evidence="3" type="ORF">EXIGLDRAFT_844269</name>
</gene>
<dbReference type="InParanoid" id="A0A165C596"/>
<evidence type="ECO:0000313" key="4">
    <source>
        <dbReference type="Proteomes" id="UP000077266"/>
    </source>
</evidence>
<dbReference type="Proteomes" id="UP000077266">
    <property type="component" value="Unassembled WGS sequence"/>
</dbReference>
<dbReference type="Pfam" id="PF12937">
    <property type="entry name" value="F-box-like"/>
    <property type="match status" value="1"/>
</dbReference>
<evidence type="ECO:0000259" key="2">
    <source>
        <dbReference type="PROSITE" id="PS50181"/>
    </source>
</evidence>
<sequence>MLNMDSLVLCRRCPDIEAPKRCRTYRITGISDLPTMACGLQTGARSKVDHTMPLTPSQQRCIFSFTTTLLQDALHDAHLAGEVMNGTRAFQASVREVIDAFSYTWNRTKSVTAQLPVEVLLACFEWLEPQDRLTVTHVSRDWRAIAIAEPTLWTALVPTDPYHASADYFETLLRRSHSLPFDIECPVPAIYPLQHTGRENLHRIRTLVLFDIDKDTWELFRDAAGVMVSLRHLTLTRDSRVYDDAISELEHFRVPPAWVPNLHSMKGSGFELPTGPDSSPFLSLRHFSGTLCWEADLTDMFTFMPRLETLLLEDVVTSDSEANVTFPTGPLPSNLRSVSLRTENGEAKDFGNLIDGWAESSGRLELLEVDLSSTLEPFLRLFIASRPRDEPWTMTLARTSPATCVSLKAESDIMYTVLLPDCRQYYNDILTPNIAYCSRLSHLHIFGIRGFIGLFESDLTLPSLTTLTVDIGPYVSGDFSFWDVAELGRLTVPILSCLRFDCHLPVNCWRGWFTTQLPRIIDPYIVLDCPRLPKLVISGPDMSHVPPSVSTALQPLAVEFILEERPEDSEDSEDSEDADGKNGLDSERLGEAHEDGLVD</sequence>
<dbReference type="InterPro" id="IPR036047">
    <property type="entry name" value="F-box-like_dom_sf"/>
</dbReference>
<dbReference type="PROSITE" id="PS50181">
    <property type="entry name" value="FBOX"/>
    <property type="match status" value="1"/>
</dbReference>
<keyword evidence="4" id="KW-1185">Reference proteome</keyword>
<dbReference type="SUPFAM" id="SSF52047">
    <property type="entry name" value="RNI-like"/>
    <property type="match status" value="1"/>
</dbReference>
<organism evidence="3 4">
    <name type="scientific">Exidia glandulosa HHB12029</name>
    <dbReference type="NCBI Taxonomy" id="1314781"/>
    <lineage>
        <taxon>Eukaryota</taxon>
        <taxon>Fungi</taxon>
        <taxon>Dikarya</taxon>
        <taxon>Basidiomycota</taxon>
        <taxon>Agaricomycotina</taxon>
        <taxon>Agaricomycetes</taxon>
        <taxon>Auriculariales</taxon>
        <taxon>Exidiaceae</taxon>
        <taxon>Exidia</taxon>
    </lineage>
</organism>
<dbReference type="SMART" id="SM00256">
    <property type="entry name" value="FBOX"/>
    <property type="match status" value="1"/>
</dbReference>
<evidence type="ECO:0000313" key="3">
    <source>
        <dbReference type="EMBL" id="KZV81845.1"/>
    </source>
</evidence>
<feature type="domain" description="F-box" evidence="2">
    <location>
        <begin position="109"/>
        <end position="156"/>
    </location>
</feature>
<feature type="compositionally biased region" description="Basic and acidic residues" evidence="1">
    <location>
        <begin position="578"/>
        <end position="599"/>
    </location>
</feature>
<dbReference type="SUPFAM" id="SSF81383">
    <property type="entry name" value="F-box domain"/>
    <property type="match status" value="1"/>
</dbReference>
<feature type="compositionally biased region" description="Acidic residues" evidence="1">
    <location>
        <begin position="565"/>
        <end position="577"/>
    </location>
</feature>
<dbReference type="EMBL" id="KV426363">
    <property type="protein sequence ID" value="KZV81845.1"/>
    <property type="molecule type" value="Genomic_DNA"/>
</dbReference>